<evidence type="ECO:0000256" key="1">
    <source>
        <dbReference type="ARBA" id="ARBA00008931"/>
    </source>
</evidence>
<accession>A0A7L9FGY6</accession>
<evidence type="ECO:0000256" key="3">
    <source>
        <dbReference type="ARBA" id="ARBA00023274"/>
    </source>
</evidence>
<dbReference type="NCBIfam" id="NF003236">
    <property type="entry name" value="PRK04199.1-1"/>
    <property type="match status" value="1"/>
</dbReference>
<dbReference type="InterPro" id="IPR047873">
    <property type="entry name" value="Ribosomal_uL16"/>
</dbReference>
<keyword evidence="6" id="KW-1185">Reference proteome</keyword>
<dbReference type="InterPro" id="IPR016180">
    <property type="entry name" value="Ribosomal_uL16_dom"/>
</dbReference>
<evidence type="ECO:0000313" key="6">
    <source>
        <dbReference type="Proteomes" id="UP000594121"/>
    </source>
</evidence>
<dbReference type="HAMAP" id="MF_00448">
    <property type="entry name" value="Ribosomal_uL16_arch"/>
    <property type="match status" value="1"/>
</dbReference>
<dbReference type="GeneID" id="59149277"/>
<dbReference type="InterPro" id="IPR001197">
    <property type="entry name" value="Ribosomal_uL16_euk_arch"/>
</dbReference>
<dbReference type="PIRSF" id="PIRSF005590">
    <property type="entry name" value="Ribosomal_L10"/>
    <property type="match status" value="1"/>
</dbReference>
<evidence type="ECO:0000256" key="2">
    <source>
        <dbReference type="ARBA" id="ARBA00022980"/>
    </source>
</evidence>
<evidence type="ECO:0000256" key="4">
    <source>
        <dbReference type="HAMAP-Rule" id="MF_00448"/>
    </source>
</evidence>
<reference evidence="5 6" key="1">
    <citation type="submission" date="2020-10" db="EMBL/GenBank/DDBJ databases">
        <title>Thermofilum lucidum 3507LT sp. nov. a novel member of Thermofilaceae family isolated from Chile hot spring, and proposal of description order Thermofilales.</title>
        <authorList>
            <person name="Zayulina K.S."/>
            <person name="Elcheninov A.G."/>
            <person name="Toshchakov S.V."/>
            <person name="Kublanov I.V."/>
        </authorList>
    </citation>
    <scope>NUCLEOTIDE SEQUENCE [LARGE SCALE GENOMIC DNA]</scope>
    <source>
        <strain evidence="5 6">3507LT</strain>
    </source>
</reference>
<sequence length="168" mass="18837">MPLRPGRCYRHFGTPPYTRLEYIKSNPPVLIPKFDLGNPQGNFNTTLKLVVTRPGQIRANALEAARQHANKYLSSKVGDSNYFLRIAVYPHHILRENKMMAMAGADRLQDGMRLSFGTPIGRAARVEANQAIIIVKVDFKNIEHAKEALRRAASKISLPSRIVVEMAS</sequence>
<gene>
    <name evidence="4" type="primary">rpl10e</name>
    <name evidence="5" type="ORF">IG193_05235</name>
</gene>
<dbReference type="GO" id="GO:0006412">
    <property type="term" value="P:translation"/>
    <property type="evidence" value="ECO:0007669"/>
    <property type="project" value="UniProtKB-UniRule"/>
</dbReference>
<keyword evidence="2 4" id="KW-0689">Ribosomal protein</keyword>
<dbReference type="Gene3D" id="3.90.1170.10">
    <property type="entry name" value="Ribosomal protein L10e/L16"/>
    <property type="match status" value="1"/>
</dbReference>
<dbReference type="RefSeq" id="WP_192818158.1">
    <property type="nucleotide sequence ID" value="NZ_CP062310.1"/>
</dbReference>
<dbReference type="GO" id="GO:0003735">
    <property type="term" value="F:structural constituent of ribosome"/>
    <property type="evidence" value="ECO:0007669"/>
    <property type="project" value="InterPro"/>
</dbReference>
<dbReference type="KEGG" id="thel:IG193_05235"/>
<dbReference type="CDD" id="cd01433">
    <property type="entry name" value="Ribosomal_L16_L10e"/>
    <property type="match status" value="1"/>
</dbReference>
<keyword evidence="3 4" id="KW-0687">Ribonucleoprotein</keyword>
<dbReference type="GO" id="GO:1990904">
    <property type="term" value="C:ribonucleoprotein complex"/>
    <property type="evidence" value="ECO:0007669"/>
    <property type="project" value="UniProtKB-KW"/>
</dbReference>
<dbReference type="Proteomes" id="UP000594121">
    <property type="component" value="Chromosome"/>
</dbReference>
<protein>
    <recommendedName>
        <fullName evidence="4">Large ribosomal subunit protein uL16</fullName>
    </recommendedName>
</protein>
<dbReference type="FunCoup" id="A0A7L9FGY6">
    <property type="interactions" value="150"/>
</dbReference>
<organism evidence="5 6">
    <name type="scientific">Infirmifilum lucidum</name>
    <dbReference type="NCBI Taxonomy" id="2776706"/>
    <lineage>
        <taxon>Archaea</taxon>
        <taxon>Thermoproteota</taxon>
        <taxon>Thermoprotei</taxon>
        <taxon>Thermofilales</taxon>
        <taxon>Thermofilaceae</taxon>
        <taxon>Infirmifilum</taxon>
    </lineage>
</organism>
<comment type="similarity">
    <text evidence="1 4">Belongs to the universal ribosomal protein uL16 family.</text>
</comment>
<dbReference type="SUPFAM" id="SSF54686">
    <property type="entry name" value="Ribosomal protein L16p/L10e"/>
    <property type="match status" value="1"/>
</dbReference>
<dbReference type="InterPro" id="IPR036920">
    <property type="entry name" value="Ribosomal_uL16_sf"/>
</dbReference>
<dbReference type="InterPro" id="IPR018255">
    <property type="entry name" value="Ribosomal_uL16_CS_euk_arc"/>
</dbReference>
<dbReference type="GO" id="GO:0005840">
    <property type="term" value="C:ribosome"/>
    <property type="evidence" value="ECO:0007669"/>
    <property type="project" value="UniProtKB-KW"/>
</dbReference>
<evidence type="ECO:0000313" key="5">
    <source>
        <dbReference type="EMBL" id="QOJ78186.1"/>
    </source>
</evidence>
<dbReference type="PANTHER" id="PTHR11726">
    <property type="entry name" value="60S RIBOSOMAL PROTEIN L10"/>
    <property type="match status" value="1"/>
</dbReference>
<dbReference type="InterPro" id="IPR022981">
    <property type="entry name" value="Ribosomal_uL16_arc"/>
</dbReference>
<dbReference type="Pfam" id="PF00252">
    <property type="entry name" value="Ribosomal_L16"/>
    <property type="match status" value="1"/>
</dbReference>
<dbReference type="EMBL" id="CP062310">
    <property type="protein sequence ID" value="QOJ78186.1"/>
    <property type="molecule type" value="Genomic_DNA"/>
</dbReference>
<dbReference type="NCBIfam" id="NF003239">
    <property type="entry name" value="PRK04199.1-4"/>
    <property type="match status" value="1"/>
</dbReference>
<dbReference type="InParanoid" id="A0A7L9FGY6"/>
<dbReference type="PROSITE" id="PS01257">
    <property type="entry name" value="RIBOSOMAL_L10E"/>
    <property type="match status" value="1"/>
</dbReference>
<proteinExistence type="inferred from homology"/>
<dbReference type="AlphaFoldDB" id="A0A7L9FGY6"/>
<name>A0A7L9FGY6_9CREN</name>